<reference evidence="3 4" key="1">
    <citation type="submission" date="2020-01" db="EMBL/GenBank/DDBJ databases">
        <title>Whole genome sequence of Heliobacterium gestii DSM 11169.</title>
        <authorList>
            <person name="Kyndt J.A."/>
            <person name="Meyer T.E."/>
        </authorList>
    </citation>
    <scope>NUCLEOTIDE SEQUENCE [LARGE SCALE GENOMIC DNA]</scope>
    <source>
        <strain evidence="3 4">DSM 11169</strain>
    </source>
</reference>
<sequence length="405" mass="42038">MNRQASAAAGWPRRAPGMTPVKNQAYVWMTVLTMVLSTLLWGIQPAIAAPQTTAEASGAKAAGAVSGINGAGALRSVDAAAASRANAVDAVSRANAAGAVSRACENLIAKERQEGALSSWAYVALSAAGRDVRTAGYNRTVSTQSTQAAETGDASDTATLIFLLRAGGKNPADYEGRNIVQELLAMQSPSGKFADNRFDGGERLVNAHIWAILSLTAAGAEWPAESKEKARQWLQDQQHADGSFHWDSQNRTMADVDSTGMALMALAALGETADRPAVQRAVAYLQSTQEPSGGFASWGAENPESIAMVINALSALGHDPASAAWHQSGGGPIDALLRFQRQDGAFTHVSGGNADEMATFQAILALRAVCDGKPFFVTVAPTPVKTVNPASQQAVSPATLLGAAP</sequence>
<dbReference type="AlphaFoldDB" id="A0A845LH94"/>
<organism evidence="3 4">
    <name type="scientific">Heliomicrobium gestii</name>
    <name type="common">Heliobacterium gestii</name>
    <dbReference type="NCBI Taxonomy" id="2699"/>
    <lineage>
        <taxon>Bacteria</taxon>
        <taxon>Bacillati</taxon>
        <taxon>Bacillota</taxon>
        <taxon>Clostridia</taxon>
        <taxon>Eubacteriales</taxon>
        <taxon>Heliobacteriaceae</taxon>
        <taxon>Heliomicrobium</taxon>
    </lineage>
</organism>
<dbReference type="CDD" id="cd00688">
    <property type="entry name" value="ISOPREN_C2_like"/>
    <property type="match status" value="1"/>
</dbReference>
<evidence type="ECO:0000313" key="4">
    <source>
        <dbReference type="Proteomes" id="UP000471031"/>
    </source>
</evidence>
<dbReference type="EMBL" id="WXEX01000015">
    <property type="protein sequence ID" value="MZP44380.1"/>
    <property type="molecule type" value="Genomic_DNA"/>
</dbReference>
<evidence type="ECO:0000256" key="1">
    <source>
        <dbReference type="ARBA" id="ARBA00022737"/>
    </source>
</evidence>
<evidence type="ECO:0000313" key="3">
    <source>
        <dbReference type="EMBL" id="MZP44380.1"/>
    </source>
</evidence>
<dbReference type="RefSeq" id="WP_161262946.1">
    <property type="nucleotide sequence ID" value="NZ_JAFBDC010000015.1"/>
</dbReference>
<gene>
    <name evidence="3" type="ORF">GTO89_15210</name>
</gene>
<proteinExistence type="predicted"/>
<accession>A0A845LH94</accession>
<dbReference type="PANTHER" id="PTHR10559:SF18">
    <property type="entry name" value="TRANSCOBALAMIN II"/>
    <property type="match status" value="1"/>
</dbReference>
<dbReference type="OrthoDB" id="1880081at2"/>
<dbReference type="InterPro" id="IPR001330">
    <property type="entry name" value="Prenyltrans"/>
</dbReference>
<evidence type="ECO:0000259" key="2">
    <source>
        <dbReference type="Pfam" id="PF00432"/>
    </source>
</evidence>
<protein>
    <recommendedName>
        <fullName evidence="2">Prenyltransferase alpha-alpha toroid domain-containing protein</fullName>
    </recommendedName>
</protein>
<dbReference type="Gene3D" id="1.50.10.20">
    <property type="match status" value="2"/>
</dbReference>
<dbReference type="InterPro" id="IPR051588">
    <property type="entry name" value="Cobalamin_Transport"/>
</dbReference>
<dbReference type="PANTHER" id="PTHR10559">
    <property type="entry name" value="TRANSCOBALAMIN-1/GASTRIC INTRINSIC FACTOR"/>
    <property type="match status" value="1"/>
</dbReference>
<name>A0A845LH94_HELGE</name>
<feature type="domain" description="Prenyltransferase alpha-alpha toroid" evidence="2">
    <location>
        <begin position="208"/>
        <end position="368"/>
    </location>
</feature>
<dbReference type="Pfam" id="PF00432">
    <property type="entry name" value="Prenyltrans"/>
    <property type="match status" value="1"/>
</dbReference>
<dbReference type="InterPro" id="IPR008930">
    <property type="entry name" value="Terpenoid_cyclase/PrenylTrfase"/>
</dbReference>
<keyword evidence="1" id="KW-0677">Repeat</keyword>
<dbReference type="Proteomes" id="UP000471031">
    <property type="component" value="Unassembled WGS sequence"/>
</dbReference>
<keyword evidence="4" id="KW-1185">Reference proteome</keyword>
<dbReference type="SUPFAM" id="SSF48239">
    <property type="entry name" value="Terpenoid cyclases/Protein prenyltransferases"/>
    <property type="match status" value="1"/>
</dbReference>
<dbReference type="GO" id="GO:0003824">
    <property type="term" value="F:catalytic activity"/>
    <property type="evidence" value="ECO:0007669"/>
    <property type="project" value="InterPro"/>
</dbReference>
<comment type="caution">
    <text evidence="3">The sequence shown here is derived from an EMBL/GenBank/DDBJ whole genome shotgun (WGS) entry which is preliminary data.</text>
</comment>